<dbReference type="PANTHER" id="PTHR24064">
    <property type="entry name" value="SOLUTE CARRIER FAMILY 22 MEMBER"/>
    <property type="match status" value="1"/>
</dbReference>
<dbReference type="Pfam" id="PF00083">
    <property type="entry name" value="Sugar_tr"/>
    <property type="match status" value="2"/>
</dbReference>
<keyword evidence="2 6" id="KW-0812">Transmembrane</keyword>
<dbReference type="GO" id="GO:0022857">
    <property type="term" value="F:transmembrane transporter activity"/>
    <property type="evidence" value="ECO:0007669"/>
    <property type="project" value="InterPro"/>
</dbReference>
<proteinExistence type="predicted"/>
<evidence type="ECO:0000256" key="2">
    <source>
        <dbReference type="ARBA" id="ARBA00022692"/>
    </source>
</evidence>
<dbReference type="EMBL" id="JAADYS010001910">
    <property type="protein sequence ID" value="KAF4460585.1"/>
    <property type="molecule type" value="Genomic_DNA"/>
</dbReference>
<feature type="transmembrane region" description="Helical" evidence="6">
    <location>
        <begin position="102"/>
        <end position="119"/>
    </location>
</feature>
<gene>
    <name evidence="7" type="ORF">FALBO_12629</name>
</gene>
<evidence type="ECO:0000313" key="8">
    <source>
        <dbReference type="Proteomes" id="UP000554235"/>
    </source>
</evidence>
<dbReference type="OrthoDB" id="433512at2759"/>
<evidence type="ECO:0000313" key="7">
    <source>
        <dbReference type="EMBL" id="KAF4460585.1"/>
    </source>
</evidence>
<accession>A0A8H4L016</accession>
<dbReference type="GO" id="GO:0016020">
    <property type="term" value="C:membrane"/>
    <property type="evidence" value="ECO:0007669"/>
    <property type="project" value="UniProtKB-SubCell"/>
</dbReference>
<feature type="transmembrane region" description="Helical" evidence="6">
    <location>
        <begin position="301"/>
        <end position="321"/>
    </location>
</feature>
<dbReference type="Proteomes" id="UP000554235">
    <property type="component" value="Unassembled WGS sequence"/>
</dbReference>
<organism evidence="7 8">
    <name type="scientific">Fusarium albosuccineum</name>
    <dbReference type="NCBI Taxonomy" id="1237068"/>
    <lineage>
        <taxon>Eukaryota</taxon>
        <taxon>Fungi</taxon>
        <taxon>Dikarya</taxon>
        <taxon>Ascomycota</taxon>
        <taxon>Pezizomycotina</taxon>
        <taxon>Sordariomycetes</taxon>
        <taxon>Hypocreomycetidae</taxon>
        <taxon>Hypocreales</taxon>
        <taxon>Nectriaceae</taxon>
        <taxon>Fusarium</taxon>
        <taxon>Fusarium decemcellulare species complex</taxon>
    </lineage>
</organism>
<evidence type="ECO:0000256" key="1">
    <source>
        <dbReference type="ARBA" id="ARBA00004141"/>
    </source>
</evidence>
<comment type="caution">
    <text evidence="7">The sequence shown here is derived from an EMBL/GenBank/DDBJ whole genome shotgun (WGS) entry which is preliminary data.</text>
</comment>
<feature type="transmembrane region" description="Helical" evidence="6">
    <location>
        <begin position="209"/>
        <end position="231"/>
    </location>
</feature>
<feature type="region of interest" description="Disordered" evidence="5">
    <location>
        <begin position="519"/>
        <end position="572"/>
    </location>
</feature>
<keyword evidence="8" id="KW-1185">Reference proteome</keyword>
<dbReference type="Gene3D" id="1.20.1250.20">
    <property type="entry name" value="MFS general substrate transporter like domains"/>
    <property type="match status" value="2"/>
</dbReference>
<dbReference type="SUPFAM" id="SSF103473">
    <property type="entry name" value="MFS general substrate transporter"/>
    <property type="match status" value="1"/>
</dbReference>
<feature type="transmembrane region" description="Helical" evidence="6">
    <location>
        <begin position="449"/>
        <end position="471"/>
    </location>
</feature>
<dbReference type="InterPro" id="IPR005828">
    <property type="entry name" value="MFS_sugar_transport-like"/>
</dbReference>
<evidence type="ECO:0000256" key="6">
    <source>
        <dbReference type="SAM" id="Phobius"/>
    </source>
</evidence>
<protein>
    <submittedName>
        <fullName evidence="7">Inorganic phosphate transporter PHO84</fullName>
    </submittedName>
</protein>
<feature type="transmembrane region" description="Helical" evidence="6">
    <location>
        <begin position="415"/>
        <end position="437"/>
    </location>
</feature>
<comment type="subcellular location">
    <subcellularLocation>
        <location evidence="1">Membrane</location>
        <topology evidence="1">Multi-pass membrane protein</topology>
    </subcellularLocation>
</comment>
<feature type="transmembrane region" description="Helical" evidence="6">
    <location>
        <begin position="56"/>
        <end position="82"/>
    </location>
</feature>
<keyword evidence="3 6" id="KW-1133">Transmembrane helix</keyword>
<evidence type="ECO:0000256" key="5">
    <source>
        <dbReference type="SAM" id="MobiDB-lite"/>
    </source>
</evidence>
<feature type="non-terminal residue" evidence="7">
    <location>
        <position position="1"/>
    </location>
</feature>
<feature type="compositionally biased region" description="Low complexity" evidence="5">
    <location>
        <begin position="544"/>
        <end position="563"/>
    </location>
</feature>
<evidence type="ECO:0000256" key="3">
    <source>
        <dbReference type="ARBA" id="ARBA00022989"/>
    </source>
</evidence>
<dbReference type="InterPro" id="IPR036259">
    <property type="entry name" value="MFS_trans_sf"/>
</dbReference>
<feature type="transmembrane region" description="Helical" evidence="6">
    <location>
        <begin position="391"/>
        <end position="409"/>
    </location>
</feature>
<evidence type="ECO:0000256" key="4">
    <source>
        <dbReference type="ARBA" id="ARBA00023136"/>
    </source>
</evidence>
<name>A0A8H4L016_9HYPO</name>
<reference evidence="7 8" key="1">
    <citation type="submission" date="2020-01" db="EMBL/GenBank/DDBJ databases">
        <title>Identification and distribution of gene clusters putatively required for synthesis of sphingolipid metabolism inhibitors in phylogenetically diverse species of the filamentous fungus Fusarium.</title>
        <authorList>
            <person name="Kim H.-S."/>
            <person name="Busman M."/>
            <person name="Brown D.W."/>
            <person name="Divon H."/>
            <person name="Uhlig S."/>
            <person name="Proctor R.H."/>
        </authorList>
    </citation>
    <scope>NUCLEOTIDE SEQUENCE [LARGE SCALE GENOMIC DNA]</scope>
    <source>
        <strain evidence="7 8">NRRL 20459</strain>
    </source>
</reference>
<feature type="transmembrane region" description="Helical" evidence="6">
    <location>
        <begin position="126"/>
        <end position="145"/>
    </location>
</feature>
<sequence>MTTHNEGETESVSRWRWRFWDDINDEVRHLEIDYNTREREKQITKIVNDGGFKIRVFFVAASGFLASSYSLFAVDILSIALFKVYPPEGRLGGDPGLVIDELTLTGTILGMLLMGHLADRSGRKKWYGAELAVLLVATMGMVHLFQYPLSSIITAEWASTESRGVMLSAVFSMQSLGRLLSFAVSLGALRNLRGDARDEDQMLLAVDKVWRWTVGVALIPAAIAILLRLTIPETPRFYASIMKDSRKGVLNAMRLYGRNKNIQEMNSDTDSSLRDRGAREEPWYTWYKTAWKYLTGPKQGWKPLFVISLLWAIMDIPWYGLTMDLSSALATLIHVSGSGDECGHALHYFSGASETSNITCNISGREKWNKDYWNNNNTISDMIEQNAMRSIVIVCIASILGSIGSIVIIDFFRRKIILIATFFVIIILLAITGGTLITSQPNEPHMAAIVCYAILQFVFNLGPNTLIFVLASEIFPTTYRGTFNGIVAGSGKVGAVIIRVIIAKTKSCAIYTEGGSYREQTEERVSTDAGQIPATRLQNEPQPSDAVSETSSTNSSASSPAPADTEHKIGLL</sequence>
<dbReference type="AlphaFoldDB" id="A0A8H4L016"/>
<keyword evidence="4 6" id="KW-0472">Membrane</keyword>